<reference evidence="1" key="1">
    <citation type="journal article" date="2014" name="Genome Announc.">
        <title>Draft genome sequences of the altered schaedler flora, a defined bacterial community from gnotobiotic mice.</title>
        <authorList>
            <person name="Wannemuehler M.J."/>
            <person name="Overstreet A.M."/>
            <person name="Ward D.V."/>
            <person name="Phillips G.J."/>
        </authorList>
    </citation>
    <scope>NUCLEOTIDE SEQUENCE</scope>
    <source>
        <strain evidence="1">ASF457</strain>
    </source>
</reference>
<reference evidence="1" key="3">
    <citation type="submission" date="2022-06" db="EMBL/GenBank/DDBJ databases">
        <title>Resources to Facilitate Use of the Altered Schaedler Flora (ASF) Mouse Model to Study Microbiome Function.</title>
        <authorList>
            <person name="Proctor A."/>
            <person name="Parvinroo S."/>
            <person name="Richie T."/>
            <person name="Jia X."/>
            <person name="Lee S.T.M."/>
            <person name="Karp P.D."/>
            <person name="Paley S."/>
            <person name="Kostic A.D."/>
            <person name="Pierre J.F."/>
            <person name="Wannemuehler M.J."/>
            <person name="Phillips G.J."/>
        </authorList>
    </citation>
    <scope>NUCLEOTIDE SEQUENCE</scope>
    <source>
        <strain evidence="1">ASF457</strain>
    </source>
</reference>
<dbReference type="Proteomes" id="UP000017429">
    <property type="component" value="Chromosome"/>
</dbReference>
<dbReference type="KEGG" id="msch:N508_001394"/>
<evidence type="ECO:0000313" key="2">
    <source>
        <dbReference type="Proteomes" id="UP000017429"/>
    </source>
</evidence>
<protein>
    <submittedName>
        <fullName evidence="1">Uncharacterized protein</fullName>
    </submittedName>
</protein>
<sequence length="91" mass="10938">MELVLDILDKADSSFIFLDKKKIYGKYSVIETEIFISYLNPEFKEIIRYLTLIEFIDGKENNDKLKILFGELEKYYHYLNIQYLNNNTLNI</sequence>
<name>V2RKE0_9BACT</name>
<dbReference type="EMBL" id="CP097562">
    <property type="protein sequence ID" value="USF24308.1"/>
    <property type="molecule type" value="Genomic_DNA"/>
</dbReference>
<proteinExistence type="predicted"/>
<evidence type="ECO:0000313" key="1">
    <source>
        <dbReference type="EMBL" id="USF24308.1"/>
    </source>
</evidence>
<keyword evidence="2" id="KW-1185">Reference proteome</keyword>
<organism evidence="1 2">
    <name type="scientific">Mucispirillum schaedleri ASF457</name>
    <dbReference type="NCBI Taxonomy" id="1379858"/>
    <lineage>
        <taxon>Bacteria</taxon>
        <taxon>Pseudomonadati</taxon>
        <taxon>Deferribacterota</taxon>
        <taxon>Deferribacteres</taxon>
        <taxon>Deferribacterales</taxon>
        <taxon>Mucispirillaceae</taxon>
        <taxon>Mucispirillum</taxon>
    </lineage>
</organism>
<accession>V2RKE0</accession>
<reference evidence="1" key="2">
    <citation type="submission" date="2022-05" db="EMBL/GenBank/DDBJ databases">
        <authorList>
            <person name="Proctor A.L."/>
            <person name="Phillips G.J."/>
            <person name="Wannemuehler M.J."/>
        </authorList>
    </citation>
    <scope>NUCLEOTIDE SEQUENCE</scope>
    <source>
        <strain evidence="1">ASF457</strain>
    </source>
</reference>
<gene>
    <name evidence="1" type="ORF">N508_001394</name>
</gene>
<dbReference type="AlphaFoldDB" id="V2RKE0"/>